<evidence type="ECO:0000313" key="5">
    <source>
        <dbReference type="Proteomes" id="UP001501231"/>
    </source>
</evidence>
<dbReference type="SUPFAM" id="SSF56601">
    <property type="entry name" value="beta-lactamase/transpeptidase-like"/>
    <property type="match status" value="1"/>
</dbReference>
<evidence type="ECO:0000259" key="3">
    <source>
        <dbReference type="Pfam" id="PF00144"/>
    </source>
</evidence>
<organism evidence="4 5">
    <name type="scientific">Actinomadura vinacea</name>
    <dbReference type="NCBI Taxonomy" id="115336"/>
    <lineage>
        <taxon>Bacteria</taxon>
        <taxon>Bacillati</taxon>
        <taxon>Actinomycetota</taxon>
        <taxon>Actinomycetes</taxon>
        <taxon>Streptosporangiales</taxon>
        <taxon>Thermomonosporaceae</taxon>
        <taxon>Actinomadura</taxon>
    </lineage>
</organism>
<comment type="caution">
    <text evidence="4">The sequence shown here is derived from an EMBL/GenBank/DDBJ whole genome shotgun (WGS) entry which is preliminary data.</text>
</comment>
<accession>A0ABN3K5H6</accession>
<dbReference type="RefSeq" id="WP_344596357.1">
    <property type="nucleotide sequence ID" value="NZ_BAAARW010000038.1"/>
</dbReference>
<feature type="region of interest" description="Disordered" evidence="1">
    <location>
        <begin position="371"/>
        <end position="396"/>
    </location>
</feature>
<dbReference type="PANTHER" id="PTHR46825:SF7">
    <property type="entry name" value="D-ALANYL-D-ALANINE CARBOXYPEPTIDASE"/>
    <property type="match status" value="1"/>
</dbReference>
<evidence type="ECO:0000256" key="1">
    <source>
        <dbReference type="SAM" id="MobiDB-lite"/>
    </source>
</evidence>
<keyword evidence="4" id="KW-0378">Hydrolase</keyword>
<name>A0ABN3K5H6_9ACTN</name>
<protein>
    <submittedName>
        <fullName evidence="4">Serine hydrolase domain-containing protein</fullName>
    </submittedName>
</protein>
<sequence>MLFRLLATATATVALCSLGTPSASASTDHLQRELDGVVRDVGVPGALMTVTGRTTVTVRSGTGDLRTGRPVPANGQVRVGSTTKAFVATAVLQLVGEGEVVLDSPVETYLPGVVRGRGGDGREITVRQLLQHTSHLPDPGPLLPSGGREWADQRFRHHDRDKLIRYALAQEPTTAPWSYTNTGYLLLGKLIEEVTGAWSWRDEVHRRIARPLKLRHTYSPHPSAYRIKGPHPRGYVRAPEFIDVTEQDTGYLDAAGDMVSTPVEINRFFSALLQGRLLRPAELAEMRRMVPAGGAVDEYGLGLETNHLSCGDLVGHAGQMHGYSTLAGVLVDRRGRPGAAVTLSITTEPKDMSDFRRALKAVDTALCTTPADKPSPGEWLACSPRPSTGFAGSSRG</sequence>
<feature type="chain" id="PRO_5047515048" evidence="2">
    <location>
        <begin position="26"/>
        <end position="396"/>
    </location>
</feature>
<keyword evidence="2" id="KW-0732">Signal</keyword>
<evidence type="ECO:0000256" key="2">
    <source>
        <dbReference type="SAM" id="SignalP"/>
    </source>
</evidence>
<proteinExistence type="predicted"/>
<reference evidence="4 5" key="1">
    <citation type="journal article" date="2019" name="Int. J. Syst. Evol. Microbiol.">
        <title>The Global Catalogue of Microorganisms (GCM) 10K type strain sequencing project: providing services to taxonomists for standard genome sequencing and annotation.</title>
        <authorList>
            <consortium name="The Broad Institute Genomics Platform"/>
            <consortium name="The Broad Institute Genome Sequencing Center for Infectious Disease"/>
            <person name="Wu L."/>
            <person name="Ma J."/>
        </authorList>
    </citation>
    <scope>NUCLEOTIDE SEQUENCE [LARGE SCALE GENOMIC DNA]</scope>
    <source>
        <strain evidence="4 5">JCM 3325</strain>
    </source>
</reference>
<dbReference type="EMBL" id="BAAARW010000038">
    <property type="protein sequence ID" value="GAA2450009.1"/>
    <property type="molecule type" value="Genomic_DNA"/>
</dbReference>
<dbReference type="PANTHER" id="PTHR46825">
    <property type="entry name" value="D-ALANYL-D-ALANINE-CARBOXYPEPTIDASE/ENDOPEPTIDASE AMPH"/>
    <property type="match status" value="1"/>
</dbReference>
<keyword evidence="5" id="KW-1185">Reference proteome</keyword>
<feature type="domain" description="Beta-lactamase-related" evidence="3">
    <location>
        <begin position="36"/>
        <end position="358"/>
    </location>
</feature>
<evidence type="ECO:0000313" key="4">
    <source>
        <dbReference type="EMBL" id="GAA2450009.1"/>
    </source>
</evidence>
<feature type="signal peptide" evidence="2">
    <location>
        <begin position="1"/>
        <end position="25"/>
    </location>
</feature>
<dbReference type="InterPro" id="IPR001466">
    <property type="entry name" value="Beta-lactam-related"/>
</dbReference>
<dbReference type="GO" id="GO:0016787">
    <property type="term" value="F:hydrolase activity"/>
    <property type="evidence" value="ECO:0007669"/>
    <property type="project" value="UniProtKB-KW"/>
</dbReference>
<gene>
    <name evidence="4" type="ORF">GCM10010191_79730</name>
</gene>
<dbReference type="Pfam" id="PF00144">
    <property type="entry name" value="Beta-lactamase"/>
    <property type="match status" value="1"/>
</dbReference>
<dbReference type="Proteomes" id="UP001501231">
    <property type="component" value="Unassembled WGS sequence"/>
</dbReference>
<dbReference type="InterPro" id="IPR012338">
    <property type="entry name" value="Beta-lactam/transpept-like"/>
</dbReference>
<dbReference type="Gene3D" id="3.40.710.10">
    <property type="entry name" value="DD-peptidase/beta-lactamase superfamily"/>
    <property type="match status" value="1"/>
</dbReference>
<dbReference type="InterPro" id="IPR050491">
    <property type="entry name" value="AmpC-like"/>
</dbReference>